<gene>
    <name evidence="2" type="ORF">DWZ89_02500</name>
</gene>
<evidence type="ECO:0000313" key="3">
    <source>
        <dbReference type="Proteomes" id="UP000261140"/>
    </source>
</evidence>
<accession>A0A3E2TEU4</accession>
<sequence>MDAVKNDVKRLVKIELAAANRKFRMFASNHEGVAVIQKEAVEAAREMGGLHRELNAMWMDVYSNDPQISTKGVYDRAVALAVEAIQVAAMARKFERSQRRNWPGAKEPHYDEEEK</sequence>
<evidence type="ECO:0000313" key="2">
    <source>
        <dbReference type="EMBL" id="RGB73676.1"/>
    </source>
</evidence>
<dbReference type="EMBL" id="QVEQ01000001">
    <property type="protein sequence ID" value="RGB73676.1"/>
    <property type="molecule type" value="Genomic_DNA"/>
</dbReference>
<protein>
    <submittedName>
        <fullName evidence="2">Uncharacterized protein</fullName>
    </submittedName>
</protein>
<organism evidence="2 3">
    <name type="scientific">Faecalibacterium prausnitzii</name>
    <dbReference type="NCBI Taxonomy" id="853"/>
    <lineage>
        <taxon>Bacteria</taxon>
        <taxon>Bacillati</taxon>
        <taxon>Bacillota</taxon>
        <taxon>Clostridia</taxon>
        <taxon>Eubacteriales</taxon>
        <taxon>Oscillospiraceae</taxon>
        <taxon>Faecalibacterium</taxon>
    </lineage>
</organism>
<feature type="region of interest" description="Disordered" evidence="1">
    <location>
        <begin position="95"/>
        <end position="115"/>
    </location>
</feature>
<proteinExistence type="predicted"/>
<dbReference type="AlphaFoldDB" id="A0A3E2TEU4"/>
<reference evidence="2 3" key="1">
    <citation type="submission" date="2018-08" db="EMBL/GenBank/DDBJ databases">
        <title>A genome reference for cultivated species of the human gut microbiota.</title>
        <authorList>
            <person name="Zou Y."/>
            <person name="Xue W."/>
            <person name="Luo G."/>
        </authorList>
    </citation>
    <scope>NUCLEOTIDE SEQUENCE [LARGE SCALE GENOMIC DNA]</scope>
    <source>
        <strain evidence="2 3">AF36-11AT</strain>
    </source>
</reference>
<comment type="caution">
    <text evidence="2">The sequence shown here is derived from an EMBL/GenBank/DDBJ whole genome shotgun (WGS) entry which is preliminary data.</text>
</comment>
<evidence type="ECO:0000256" key="1">
    <source>
        <dbReference type="SAM" id="MobiDB-lite"/>
    </source>
</evidence>
<name>A0A3E2TEU4_9FIRM</name>
<dbReference type="Proteomes" id="UP000261140">
    <property type="component" value="Unassembled WGS sequence"/>
</dbReference>